<dbReference type="InterPro" id="IPR051040">
    <property type="entry name" value="COX23"/>
</dbReference>
<evidence type="ECO:0000256" key="4">
    <source>
        <dbReference type="ARBA" id="ARBA00023157"/>
    </source>
</evidence>
<reference evidence="5 6" key="1">
    <citation type="journal article" date="2020" name="ISME J.">
        <title>Uncovering the hidden diversity of litter-decomposition mechanisms in mushroom-forming fungi.</title>
        <authorList>
            <person name="Floudas D."/>
            <person name="Bentzer J."/>
            <person name="Ahren D."/>
            <person name="Johansson T."/>
            <person name="Persson P."/>
            <person name="Tunlid A."/>
        </authorList>
    </citation>
    <scope>NUCLEOTIDE SEQUENCE [LARGE SCALE GENOMIC DNA]</scope>
    <source>
        <strain evidence="5 6">CBS 101986</strain>
    </source>
</reference>
<dbReference type="Proteomes" id="UP000567179">
    <property type="component" value="Unassembled WGS sequence"/>
</dbReference>
<proteinExistence type="predicted"/>
<dbReference type="PANTHER" id="PTHR46811">
    <property type="entry name" value="COILED-COIL-HELIX-COILED-COIL-HELIX DOMAIN-CONTAINING PROTEIN 7"/>
    <property type="match status" value="1"/>
</dbReference>
<comment type="function">
    <text evidence="1">Required for the assembly of cytochrome c oxidase.</text>
</comment>
<accession>A0A8H5EXK8</accession>
<dbReference type="AlphaFoldDB" id="A0A8H5EXK8"/>
<dbReference type="PANTHER" id="PTHR46811:SF1">
    <property type="entry name" value="COILED-COIL-HELIX-COILED-COIL-HELIX DOMAIN-CONTAINING PROTEIN 7"/>
    <property type="match status" value="1"/>
</dbReference>
<comment type="caution">
    <text evidence="5">The sequence shown here is derived from an EMBL/GenBank/DDBJ whole genome shotgun (WGS) entry which is preliminary data.</text>
</comment>
<protein>
    <recommendedName>
        <fullName evidence="7">CHCH domain-containing protein</fullName>
    </recommendedName>
</protein>
<dbReference type="InterPro" id="IPR009069">
    <property type="entry name" value="Cys_alpha_HP_mot_SF"/>
</dbReference>
<sequence length="87" mass="10003">MSGAPKDPLPSPQDNIKPLDYKEQFAKRTVATKFTDPCEAASKASMDCLNRNNYNRDACLEYFQVYRDCKNAWIQQRKADRRAGKNV</sequence>
<evidence type="ECO:0000256" key="2">
    <source>
        <dbReference type="ARBA" id="ARBA00004569"/>
    </source>
</evidence>
<evidence type="ECO:0000313" key="5">
    <source>
        <dbReference type="EMBL" id="KAF5316031.1"/>
    </source>
</evidence>
<keyword evidence="3" id="KW-0496">Mitochondrion</keyword>
<evidence type="ECO:0008006" key="7">
    <source>
        <dbReference type="Google" id="ProtNLM"/>
    </source>
</evidence>
<dbReference type="SUPFAM" id="SSF47072">
    <property type="entry name" value="Cysteine alpha-hairpin motif"/>
    <property type="match status" value="1"/>
</dbReference>
<organism evidence="5 6">
    <name type="scientific">Psilocybe cf. subviscida</name>
    <dbReference type="NCBI Taxonomy" id="2480587"/>
    <lineage>
        <taxon>Eukaryota</taxon>
        <taxon>Fungi</taxon>
        <taxon>Dikarya</taxon>
        <taxon>Basidiomycota</taxon>
        <taxon>Agaricomycotina</taxon>
        <taxon>Agaricomycetes</taxon>
        <taxon>Agaricomycetidae</taxon>
        <taxon>Agaricales</taxon>
        <taxon>Agaricineae</taxon>
        <taxon>Strophariaceae</taxon>
        <taxon>Psilocybe</taxon>
    </lineage>
</organism>
<keyword evidence="6" id="KW-1185">Reference proteome</keyword>
<gene>
    <name evidence="5" type="ORF">D9619_006207</name>
</gene>
<evidence type="ECO:0000313" key="6">
    <source>
        <dbReference type="Proteomes" id="UP000567179"/>
    </source>
</evidence>
<dbReference type="GO" id="GO:0033108">
    <property type="term" value="P:mitochondrial respiratory chain complex assembly"/>
    <property type="evidence" value="ECO:0007669"/>
    <property type="project" value="TreeGrafter"/>
</dbReference>
<dbReference type="GO" id="GO:0005758">
    <property type="term" value="C:mitochondrial intermembrane space"/>
    <property type="evidence" value="ECO:0007669"/>
    <property type="project" value="UniProtKB-SubCell"/>
</dbReference>
<evidence type="ECO:0000256" key="3">
    <source>
        <dbReference type="ARBA" id="ARBA00023128"/>
    </source>
</evidence>
<dbReference type="Gene3D" id="1.10.287.1130">
    <property type="entry name" value="CytochromE C oxidase copper chaperone"/>
    <property type="match status" value="1"/>
</dbReference>
<dbReference type="OrthoDB" id="9971592at2759"/>
<keyword evidence="4" id="KW-1015">Disulfide bond</keyword>
<dbReference type="EMBL" id="JAACJJ010000042">
    <property type="protein sequence ID" value="KAF5316031.1"/>
    <property type="molecule type" value="Genomic_DNA"/>
</dbReference>
<evidence type="ECO:0000256" key="1">
    <source>
        <dbReference type="ARBA" id="ARBA00003875"/>
    </source>
</evidence>
<comment type="subcellular location">
    <subcellularLocation>
        <location evidence="2">Mitochondrion intermembrane space</location>
    </subcellularLocation>
</comment>
<dbReference type="PROSITE" id="PS51808">
    <property type="entry name" value="CHCH"/>
    <property type="match status" value="1"/>
</dbReference>
<name>A0A8H5EXK8_9AGAR</name>